<dbReference type="EMBL" id="UGSS01000002">
    <property type="protein sequence ID" value="SUB33289.1"/>
    <property type="molecule type" value="Genomic_DNA"/>
</dbReference>
<dbReference type="EMBL" id="UGSS01000001">
    <property type="protein sequence ID" value="SUB28743.1"/>
    <property type="molecule type" value="Genomic_DNA"/>
</dbReference>
<accession>A0A379B0A7</accession>
<dbReference type="Proteomes" id="UP000254280">
    <property type="component" value="Unassembled WGS sequence"/>
</dbReference>
<keyword evidence="3" id="KW-1185">Reference proteome</keyword>
<name>A0A379B0A7_9PAST</name>
<organism evidence="1 3">
    <name type="scientific">[Pasteurella] mairii</name>
    <dbReference type="NCBI Taxonomy" id="757"/>
    <lineage>
        <taxon>Bacteria</taxon>
        <taxon>Pseudomonadati</taxon>
        <taxon>Pseudomonadota</taxon>
        <taxon>Gammaproteobacteria</taxon>
        <taxon>Pasteurellales</taxon>
        <taxon>Pasteurellaceae</taxon>
    </lineage>
</organism>
<sequence length="300" mass="33828">MSYGAEVSLHSGTKIRLDDKSHITGFSVVRKTLNIIYENQFEIIKTPHKIISAFVLQDADVGVDPLGYRFVKITKIIENEIHINYGTGGMAGKYGNYIVDIGYFYEQKIISKYGITNQKIYNLGSKAGKVQSITFRHKTTINGLIAIVECPSMKIMSTPTETHLEFQDKTKVQTVKYINLDASYPNSHKGYGIEVRYDNKVALNLNSSGRYFNGVMQELSQGVYPINSALFIPACDNRDFSKDEGDLGFDAVAWHNITKTATTLTVTGDYKISFWWYGQDARAEIEEAKASLKTKIYYIK</sequence>
<evidence type="ECO:0000313" key="1">
    <source>
        <dbReference type="EMBL" id="SUB28743.1"/>
    </source>
</evidence>
<reference evidence="1 3" key="1">
    <citation type="submission" date="2018-06" db="EMBL/GenBank/DDBJ databases">
        <authorList>
            <consortium name="Pathogen Informatics"/>
            <person name="Doyle S."/>
        </authorList>
    </citation>
    <scope>NUCLEOTIDE SEQUENCE [LARGE SCALE GENOMIC DNA]</scope>
    <source>
        <strain evidence="1 3">NCTC10699</strain>
    </source>
</reference>
<evidence type="ECO:0000313" key="2">
    <source>
        <dbReference type="EMBL" id="SUB33289.1"/>
    </source>
</evidence>
<protein>
    <submittedName>
        <fullName evidence="1">Uncharacterized protein</fullName>
    </submittedName>
</protein>
<dbReference type="AlphaFoldDB" id="A0A379B0A7"/>
<proteinExistence type="predicted"/>
<gene>
    <name evidence="1" type="ORF">NCTC10699_00009</name>
    <name evidence="2" type="ORF">NCTC10699_00902</name>
</gene>
<evidence type="ECO:0000313" key="3">
    <source>
        <dbReference type="Proteomes" id="UP000254280"/>
    </source>
</evidence>